<evidence type="ECO:0000259" key="6">
    <source>
        <dbReference type="PROSITE" id="PS51762"/>
    </source>
</evidence>
<keyword evidence="3" id="KW-0378">Hydrolase</keyword>
<feature type="active site" description="Nucleophile" evidence="5">
    <location>
        <position position="140"/>
    </location>
</feature>
<dbReference type="Proteomes" id="UP000321080">
    <property type="component" value="Unassembled WGS sequence"/>
</dbReference>
<keyword evidence="4" id="KW-0326">Glycosidase</keyword>
<evidence type="ECO:0000313" key="8">
    <source>
        <dbReference type="Proteomes" id="UP000321080"/>
    </source>
</evidence>
<comment type="caution">
    <text evidence="7">The sequence shown here is derived from an EMBL/GenBank/DDBJ whole genome shotgun (WGS) entry which is preliminary data.</text>
</comment>
<dbReference type="GO" id="GO:0005975">
    <property type="term" value="P:carbohydrate metabolic process"/>
    <property type="evidence" value="ECO:0007669"/>
    <property type="project" value="InterPro"/>
</dbReference>
<proteinExistence type="inferred from homology"/>
<dbReference type="OrthoDB" id="9809583at2"/>
<gene>
    <name evidence="7" type="ORF">FUA22_01755</name>
</gene>
<dbReference type="GO" id="GO:0033916">
    <property type="term" value="F:beta-agarase activity"/>
    <property type="evidence" value="ECO:0007669"/>
    <property type="project" value="InterPro"/>
</dbReference>
<keyword evidence="8" id="KW-1185">Reference proteome</keyword>
<dbReference type="InterPro" id="IPR016287">
    <property type="entry name" value="Beta_agarase"/>
</dbReference>
<evidence type="ECO:0000256" key="4">
    <source>
        <dbReference type="ARBA" id="ARBA00023295"/>
    </source>
</evidence>
<dbReference type="RefSeq" id="WP_147765977.1">
    <property type="nucleotide sequence ID" value="NZ_VRKQ01000008.1"/>
</dbReference>
<evidence type="ECO:0000256" key="3">
    <source>
        <dbReference type="ARBA" id="ARBA00022801"/>
    </source>
</evidence>
<dbReference type="Gene3D" id="2.60.120.200">
    <property type="match status" value="1"/>
</dbReference>
<dbReference type="SUPFAM" id="SSF49899">
    <property type="entry name" value="Concanavalin A-like lectins/glucanases"/>
    <property type="match status" value="1"/>
</dbReference>
<comment type="similarity">
    <text evidence="1">Belongs to the glycosyl hydrolase 16 family.</text>
</comment>
<evidence type="ECO:0000256" key="2">
    <source>
        <dbReference type="ARBA" id="ARBA00022729"/>
    </source>
</evidence>
<dbReference type="AlphaFoldDB" id="A0A5C7GK78"/>
<dbReference type="EMBL" id="VRKQ01000008">
    <property type="protein sequence ID" value="TXG38635.1"/>
    <property type="molecule type" value="Genomic_DNA"/>
</dbReference>
<dbReference type="PROSITE" id="PS51762">
    <property type="entry name" value="GH16_2"/>
    <property type="match status" value="1"/>
</dbReference>
<organism evidence="7 8">
    <name type="scientific">Seonamhaeicola maritimus</name>
    <dbReference type="NCBI Taxonomy" id="2591822"/>
    <lineage>
        <taxon>Bacteria</taxon>
        <taxon>Pseudomonadati</taxon>
        <taxon>Bacteroidota</taxon>
        <taxon>Flavobacteriia</taxon>
        <taxon>Flavobacteriales</taxon>
        <taxon>Flavobacteriaceae</taxon>
    </lineage>
</organism>
<protein>
    <recommendedName>
        <fullName evidence="6">GH16 domain-containing protein</fullName>
    </recommendedName>
</protein>
<evidence type="ECO:0000313" key="7">
    <source>
        <dbReference type="EMBL" id="TXG38635.1"/>
    </source>
</evidence>
<keyword evidence="2" id="KW-0732">Signal</keyword>
<sequence>MKKTPSFILLLTLVLNGNLLFGQKSNLPEPPKGKKWVKIEAVSDEFNGKQLDSKKWIPYHPYWTGRNSTHTPSNVSVDNGNLQLKSTLRNGASDVKAETVTAACVTSKKRSCYYGYYEAKIKCSNISMTSAFWFQGNYSEIDVIENLGAPSKPERNGVKDTMMINTHYFKKGWDKDLNTPIKYKMPKPAGSTYNVYAVWWKDANTCIFYLNGKKVSEVELRGPFKEKQYLFFDTEVFTWQGWPTKESLLDDSKNTMMVDWVRGWKLVNN</sequence>
<dbReference type="InterPro" id="IPR000757">
    <property type="entry name" value="Beta-glucanase-like"/>
</dbReference>
<name>A0A5C7GK78_9FLAO</name>
<accession>A0A5C7GK78</accession>
<dbReference type="PIRSF" id="PIRSF001097">
    <property type="entry name" value="Agarase"/>
    <property type="match status" value="1"/>
</dbReference>
<feature type="active site" description="Proton donor" evidence="5">
    <location>
        <position position="145"/>
    </location>
</feature>
<reference evidence="7 8" key="1">
    <citation type="submission" date="2019-08" db="EMBL/GenBank/DDBJ databases">
        <title>Seonamhaeicola sediminis sp. nov., isolated from marine sediment.</title>
        <authorList>
            <person name="Cao W.R."/>
        </authorList>
    </citation>
    <scope>NUCLEOTIDE SEQUENCE [LARGE SCALE GENOMIC DNA]</scope>
    <source>
        <strain evidence="7 8">1505</strain>
    </source>
</reference>
<evidence type="ECO:0000256" key="1">
    <source>
        <dbReference type="ARBA" id="ARBA00006865"/>
    </source>
</evidence>
<dbReference type="InterPro" id="IPR013320">
    <property type="entry name" value="ConA-like_dom_sf"/>
</dbReference>
<feature type="domain" description="GH16" evidence="6">
    <location>
        <begin position="22"/>
        <end position="269"/>
    </location>
</feature>
<evidence type="ECO:0000256" key="5">
    <source>
        <dbReference type="PIRSR" id="PIRSR001097-50"/>
    </source>
</evidence>